<reference evidence="2 3" key="1">
    <citation type="submission" date="2017-12" db="EMBL/GenBank/DDBJ databases">
        <title>Hemimetabolous genomes reveal molecular basis of termite eusociality.</title>
        <authorList>
            <person name="Harrison M.C."/>
            <person name="Jongepier E."/>
            <person name="Robertson H.M."/>
            <person name="Arning N."/>
            <person name="Bitard-Feildel T."/>
            <person name="Chao H."/>
            <person name="Childers C.P."/>
            <person name="Dinh H."/>
            <person name="Doddapaneni H."/>
            <person name="Dugan S."/>
            <person name="Gowin J."/>
            <person name="Greiner C."/>
            <person name="Han Y."/>
            <person name="Hu H."/>
            <person name="Hughes D.S.T."/>
            <person name="Huylmans A.-K."/>
            <person name="Kemena C."/>
            <person name="Kremer L.P.M."/>
            <person name="Lee S.L."/>
            <person name="Lopez-Ezquerra A."/>
            <person name="Mallet L."/>
            <person name="Monroy-Kuhn J.M."/>
            <person name="Moser A."/>
            <person name="Murali S.C."/>
            <person name="Muzny D.M."/>
            <person name="Otani S."/>
            <person name="Piulachs M.-D."/>
            <person name="Poelchau M."/>
            <person name="Qu J."/>
            <person name="Schaub F."/>
            <person name="Wada-Katsumata A."/>
            <person name="Worley K.C."/>
            <person name="Xie Q."/>
            <person name="Ylla G."/>
            <person name="Poulsen M."/>
            <person name="Gibbs R.A."/>
            <person name="Schal C."/>
            <person name="Richards S."/>
            <person name="Belles X."/>
            <person name="Korb J."/>
            <person name="Bornberg-Bauer E."/>
        </authorList>
    </citation>
    <scope>NUCLEOTIDE SEQUENCE [LARGE SCALE GENOMIC DNA]</scope>
    <source>
        <tissue evidence="2">Whole body</tissue>
    </source>
</reference>
<proteinExistence type="predicted"/>
<dbReference type="Proteomes" id="UP000235965">
    <property type="component" value="Unassembled WGS sequence"/>
</dbReference>
<accession>A0A2J7PVT9</accession>
<evidence type="ECO:0008006" key="4">
    <source>
        <dbReference type="Google" id="ProtNLM"/>
    </source>
</evidence>
<dbReference type="AlphaFoldDB" id="A0A2J7PVT9"/>
<keyword evidence="3" id="KW-1185">Reference proteome</keyword>
<gene>
    <name evidence="2" type="ORF">B7P43_G08136</name>
</gene>
<dbReference type="PANTHER" id="PTHR46060:SF1">
    <property type="entry name" value="MARINER MOS1 TRANSPOSASE-LIKE PROTEIN"/>
    <property type="match status" value="1"/>
</dbReference>
<evidence type="ECO:0000313" key="2">
    <source>
        <dbReference type="EMBL" id="PNF20420.1"/>
    </source>
</evidence>
<organism evidence="2 3">
    <name type="scientific">Cryptotermes secundus</name>
    <dbReference type="NCBI Taxonomy" id="105785"/>
    <lineage>
        <taxon>Eukaryota</taxon>
        <taxon>Metazoa</taxon>
        <taxon>Ecdysozoa</taxon>
        <taxon>Arthropoda</taxon>
        <taxon>Hexapoda</taxon>
        <taxon>Insecta</taxon>
        <taxon>Pterygota</taxon>
        <taxon>Neoptera</taxon>
        <taxon>Polyneoptera</taxon>
        <taxon>Dictyoptera</taxon>
        <taxon>Blattodea</taxon>
        <taxon>Blattoidea</taxon>
        <taxon>Termitoidae</taxon>
        <taxon>Kalotermitidae</taxon>
        <taxon>Cryptotermitinae</taxon>
        <taxon>Cryptotermes</taxon>
    </lineage>
</organism>
<evidence type="ECO:0000313" key="3">
    <source>
        <dbReference type="Proteomes" id="UP000235965"/>
    </source>
</evidence>
<comment type="caution">
    <text evidence="2">The sequence shown here is derived from an EMBL/GenBank/DDBJ whole genome shotgun (WGS) entry which is preliminary data.</text>
</comment>
<feature type="non-terminal residue" evidence="2">
    <location>
        <position position="1"/>
    </location>
</feature>
<protein>
    <recommendedName>
        <fullName evidence="4">Mos1 transposase HTH domain-containing protein</fullName>
    </recommendedName>
</protein>
<name>A0A2J7PVT9_9NEOP</name>
<dbReference type="PANTHER" id="PTHR46060">
    <property type="entry name" value="MARINER MOS1 TRANSPOSASE-LIKE PROTEIN"/>
    <property type="match status" value="1"/>
</dbReference>
<evidence type="ECO:0000256" key="1">
    <source>
        <dbReference type="SAM" id="MobiDB-lite"/>
    </source>
</evidence>
<dbReference type="STRING" id="105785.A0A2J7PVT9"/>
<sequence>LKNVYGDDAVDRSSVSRWARRLSGESGHANIRDPPRTGRPQPAQTPDNVQRVGLKEMSVQLGNDKASVCRIFKHLGLKRVCARWVPRMLTDAHKETRKLCAVNSWHSMRIVEMIFLREM</sequence>
<dbReference type="InterPro" id="IPR052709">
    <property type="entry name" value="Transposase-MT_Hybrid"/>
</dbReference>
<dbReference type="InParanoid" id="A0A2J7PVT9"/>
<dbReference type="EMBL" id="NEVH01020943">
    <property type="protein sequence ID" value="PNF20420.1"/>
    <property type="molecule type" value="Genomic_DNA"/>
</dbReference>
<feature type="region of interest" description="Disordered" evidence="1">
    <location>
        <begin position="1"/>
        <end position="49"/>
    </location>
</feature>